<dbReference type="EMBL" id="JAIULA010000006">
    <property type="protein sequence ID" value="MCP0886565.1"/>
    <property type="molecule type" value="Genomic_DNA"/>
</dbReference>
<keyword evidence="4" id="KW-1185">Reference proteome</keyword>
<dbReference type="AlphaFoldDB" id="A0A9X2FJG2"/>
<dbReference type="PANTHER" id="PTHR35936:SF17">
    <property type="entry name" value="ARGININE-BINDING EXTRACELLULAR PROTEIN ARTP"/>
    <property type="match status" value="1"/>
</dbReference>
<proteinExistence type="predicted"/>
<dbReference type="SMART" id="SM00062">
    <property type="entry name" value="PBPb"/>
    <property type="match status" value="1"/>
</dbReference>
<dbReference type="PROSITE" id="PS51257">
    <property type="entry name" value="PROKAR_LIPOPROTEIN"/>
    <property type="match status" value="1"/>
</dbReference>
<reference evidence="3 4" key="1">
    <citation type="journal article" date="2023" name="Int. J. Syst. Evol. Microbiol.">
        <title>Ligilactobacillus ubinensis sp. nov., a novel species isolated from the wild ferment of a durian fruit (Durio zibethinus).</title>
        <authorList>
            <person name="Heng Y.C."/>
            <person name="Menon N."/>
            <person name="Chen B."/>
            <person name="Loo B.Z.L."/>
            <person name="Wong G.W.J."/>
            <person name="Lim A.C.H."/>
            <person name="Silvaraju S."/>
            <person name="Kittelmann S."/>
        </authorList>
    </citation>
    <scope>NUCLEOTIDE SEQUENCE [LARGE SCALE GENOMIC DNA]</scope>
    <source>
        <strain evidence="3 4">WILCCON 0076</strain>
    </source>
</reference>
<protein>
    <submittedName>
        <fullName evidence="3">Transporter substrate-binding domain-containing protein</fullName>
    </submittedName>
</protein>
<evidence type="ECO:0000259" key="2">
    <source>
        <dbReference type="SMART" id="SM00062"/>
    </source>
</evidence>
<evidence type="ECO:0000313" key="4">
    <source>
        <dbReference type="Proteomes" id="UP001139006"/>
    </source>
</evidence>
<dbReference type="Gene3D" id="3.40.190.10">
    <property type="entry name" value="Periplasmic binding protein-like II"/>
    <property type="match status" value="2"/>
</dbReference>
<dbReference type="RefSeq" id="WP_253359786.1">
    <property type="nucleotide sequence ID" value="NZ_JAIULA010000006.1"/>
</dbReference>
<dbReference type="Proteomes" id="UP001139006">
    <property type="component" value="Unassembled WGS sequence"/>
</dbReference>
<dbReference type="Pfam" id="PF00497">
    <property type="entry name" value="SBP_bac_3"/>
    <property type="match status" value="1"/>
</dbReference>
<comment type="caution">
    <text evidence="3">The sequence shown here is derived from an EMBL/GenBank/DDBJ whole genome shotgun (WGS) entry which is preliminary data.</text>
</comment>
<feature type="domain" description="Solute-binding protein family 3/N-terminal" evidence="2">
    <location>
        <begin position="43"/>
        <end position="267"/>
    </location>
</feature>
<sequence>MKKSMFKKVIGIIGITMVAGLVLAGCSSKSSDKSVTKIQNKKTLVVGTSADYAPFEFPIVKNGSKQIVGYDMMLAKKIADNLGVKLKIVNTEFPSLISELKNNKVDLVMAGMVSTAQRKKVVAFSKSYYTVYNVMLVQKDKANDFNTISSLANKSIGAQQTTTQESIGKSQLPKSNLVTEASLTSLTTELANGKLSGVIVEKAIADNYVKTYPDKYAIAKVKLTTPKDARQINVAVRKSDKALKNRVNKVITKLKKSGQLDKMFKKAEDLQAKYK</sequence>
<keyword evidence="1" id="KW-0732">Signal</keyword>
<organism evidence="3 4">
    <name type="scientific">Ligilactobacillus ubinensis</name>
    <dbReference type="NCBI Taxonomy" id="2876789"/>
    <lineage>
        <taxon>Bacteria</taxon>
        <taxon>Bacillati</taxon>
        <taxon>Bacillota</taxon>
        <taxon>Bacilli</taxon>
        <taxon>Lactobacillales</taxon>
        <taxon>Lactobacillaceae</taxon>
        <taxon>Ligilactobacillus</taxon>
    </lineage>
</organism>
<accession>A0A9X2FJG2</accession>
<dbReference type="PANTHER" id="PTHR35936">
    <property type="entry name" value="MEMBRANE-BOUND LYTIC MUREIN TRANSGLYCOSYLASE F"/>
    <property type="match status" value="1"/>
</dbReference>
<dbReference type="InterPro" id="IPR001638">
    <property type="entry name" value="Solute-binding_3/MltF_N"/>
</dbReference>
<name>A0A9X2FJG2_9LACO</name>
<dbReference type="SUPFAM" id="SSF53850">
    <property type="entry name" value="Periplasmic binding protein-like II"/>
    <property type="match status" value="1"/>
</dbReference>
<evidence type="ECO:0000256" key="1">
    <source>
        <dbReference type="ARBA" id="ARBA00022729"/>
    </source>
</evidence>
<evidence type="ECO:0000313" key="3">
    <source>
        <dbReference type="EMBL" id="MCP0886565.1"/>
    </source>
</evidence>
<gene>
    <name evidence="3" type="ORF">LB941_04340</name>
</gene>